<protein>
    <submittedName>
        <fullName evidence="1">Uncharacterized protein</fullName>
    </submittedName>
</protein>
<keyword evidence="2" id="KW-1185">Reference proteome</keyword>
<name>A0AAE1A934_9GAST</name>
<proteinExistence type="predicted"/>
<organism evidence="1 2">
    <name type="scientific">Elysia crispata</name>
    <name type="common">lettuce slug</name>
    <dbReference type="NCBI Taxonomy" id="231223"/>
    <lineage>
        <taxon>Eukaryota</taxon>
        <taxon>Metazoa</taxon>
        <taxon>Spiralia</taxon>
        <taxon>Lophotrochozoa</taxon>
        <taxon>Mollusca</taxon>
        <taxon>Gastropoda</taxon>
        <taxon>Heterobranchia</taxon>
        <taxon>Euthyneura</taxon>
        <taxon>Panpulmonata</taxon>
        <taxon>Sacoglossa</taxon>
        <taxon>Placobranchoidea</taxon>
        <taxon>Plakobranchidae</taxon>
        <taxon>Elysia</taxon>
    </lineage>
</organism>
<dbReference type="Proteomes" id="UP001283361">
    <property type="component" value="Unassembled WGS sequence"/>
</dbReference>
<dbReference type="EMBL" id="JAWDGP010002389">
    <property type="protein sequence ID" value="KAK3783575.1"/>
    <property type="molecule type" value="Genomic_DNA"/>
</dbReference>
<evidence type="ECO:0000313" key="1">
    <source>
        <dbReference type="EMBL" id="KAK3783575.1"/>
    </source>
</evidence>
<accession>A0AAE1A934</accession>
<sequence>MNGNLVPDGGLTALMNGNLVPDGGLTALMNGNLVPDGGLTALMNGNLVPDGALSTSNVLDTPLTPSLVLSTTYFPPYPNTYPSRRSPS</sequence>
<evidence type="ECO:0000313" key="2">
    <source>
        <dbReference type="Proteomes" id="UP001283361"/>
    </source>
</evidence>
<dbReference type="AlphaFoldDB" id="A0AAE1A934"/>
<gene>
    <name evidence="1" type="ORF">RRG08_055453</name>
</gene>
<reference evidence="1" key="1">
    <citation type="journal article" date="2023" name="G3 (Bethesda)">
        <title>A reference genome for the long-term kleptoplast-retaining sea slug Elysia crispata morphotype clarki.</title>
        <authorList>
            <person name="Eastman K.E."/>
            <person name="Pendleton A.L."/>
            <person name="Shaikh M.A."/>
            <person name="Suttiyut T."/>
            <person name="Ogas R."/>
            <person name="Tomko P."/>
            <person name="Gavelis G."/>
            <person name="Widhalm J.R."/>
            <person name="Wisecaver J.H."/>
        </authorList>
    </citation>
    <scope>NUCLEOTIDE SEQUENCE</scope>
    <source>
        <strain evidence="1">ECLA1</strain>
    </source>
</reference>
<comment type="caution">
    <text evidence="1">The sequence shown here is derived from an EMBL/GenBank/DDBJ whole genome shotgun (WGS) entry which is preliminary data.</text>
</comment>